<evidence type="ECO:0000313" key="8">
    <source>
        <dbReference type="Proteomes" id="UP000682403"/>
    </source>
</evidence>
<keyword evidence="8" id="KW-1185">Reference proteome</keyword>
<accession>A0ABS5LAH4</accession>
<dbReference type="EMBL" id="JAGVRK010000001">
    <property type="protein sequence ID" value="MBS2967722.1"/>
    <property type="molecule type" value="Genomic_DNA"/>
</dbReference>
<dbReference type="PANTHER" id="PTHR47963">
    <property type="entry name" value="DEAD-BOX ATP-DEPENDENT RNA HELICASE 47, MITOCHONDRIAL"/>
    <property type="match status" value="1"/>
</dbReference>
<dbReference type="GO" id="GO:0004386">
    <property type="term" value="F:helicase activity"/>
    <property type="evidence" value="ECO:0007669"/>
    <property type="project" value="UniProtKB-KW"/>
</dbReference>
<organism evidence="7 8">
    <name type="scientific">Metabacillus flavus</name>
    <dbReference type="NCBI Taxonomy" id="2823519"/>
    <lineage>
        <taxon>Bacteria</taxon>
        <taxon>Bacillati</taxon>
        <taxon>Bacillota</taxon>
        <taxon>Bacilli</taxon>
        <taxon>Bacillales</taxon>
        <taxon>Bacillaceae</taxon>
        <taxon>Metabacillus</taxon>
    </lineage>
</organism>
<dbReference type="PANTHER" id="PTHR47963:SF7">
    <property type="entry name" value="ATP-DEPENDENT RNA HELICASE YFML-RELATED"/>
    <property type="match status" value="1"/>
</dbReference>
<evidence type="ECO:0000256" key="3">
    <source>
        <dbReference type="ARBA" id="ARBA00022806"/>
    </source>
</evidence>
<dbReference type="Pfam" id="PF00270">
    <property type="entry name" value="DEAD"/>
    <property type="match status" value="1"/>
</dbReference>
<sequence length="389" mass="43728">MSQETSFIQTFQPFIQEAWKQSAFPTPTSVQAQSVQPIMENKDVLAKSPTGSGKTLAYLLPVLEKLNAEGKQPQAVILASSHELVMQIHSVIQEWIKGSELRTASFIGGANPKRQLEKLKKNPHIISGTPGKVLELIKMKKLKMHEVKTIVLDEGDQLLVPEHMKTIGEVIKSTQRDRQLLLYSATLSPKTEEMAAEMMNEPVKISVDREQAIKSEVRHLYIVSEQRDKLKALEKIMRAAPVKTLAFMKDIGSVNVAAEKLAYDRMPVSILHSESGKTDREAALRKFRKGDTPLLIATDVAARGLDIQDLEQVVHLDFPEDIDQFIHRSGRTGRLGSKTNGNVISLVTEREERELKQYAKKLGIELERNVLFGGNILSEEERLRNGRKR</sequence>
<name>A0ABS5LAH4_9BACI</name>
<dbReference type="Proteomes" id="UP000682403">
    <property type="component" value="Unassembled WGS sequence"/>
</dbReference>
<evidence type="ECO:0000259" key="5">
    <source>
        <dbReference type="PROSITE" id="PS51192"/>
    </source>
</evidence>
<dbReference type="Gene3D" id="3.40.50.300">
    <property type="entry name" value="P-loop containing nucleotide triphosphate hydrolases"/>
    <property type="match status" value="2"/>
</dbReference>
<dbReference type="CDD" id="cd18787">
    <property type="entry name" value="SF2_C_DEAD"/>
    <property type="match status" value="1"/>
</dbReference>
<evidence type="ECO:0000256" key="1">
    <source>
        <dbReference type="ARBA" id="ARBA00022741"/>
    </source>
</evidence>
<dbReference type="InterPro" id="IPR044742">
    <property type="entry name" value="DEAD/DEAH_RhlB"/>
</dbReference>
<dbReference type="PROSITE" id="PS51192">
    <property type="entry name" value="HELICASE_ATP_BIND_1"/>
    <property type="match status" value="1"/>
</dbReference>
<keyword evidence="2" id="KW-0378">Hydrolase</keyword>
<evidence type="ECO:0000259" key="6">
    <source>
        <dbReference type="PROSITE" id="PS51194"/>
    </source>
</evidence>
<proteinExistence type="predicted"/>
<dbReference type="Pfam" id="PF00271">
    <property type="entry name" value="Helicase_C"/>
    <property type="match status" value="1"/>
</dbReference>
<reference evidence="7 8" key="1">
    <citation type="submission" date="2021-04" db="EMBL/GenBank/DDBJ databases">
        <title>Metabacillus sp. strain KIGAM252 whole genome sequence.</title>
        <authorList>
            <person name="Seo M.-J."/>
            <person name="Cho E.-S."/>
            <person name="Hwang C.Y."/>
            <person name="Yoon D.J."/>
        </authorList>
    </citation>
    <scope>NUCLEOTIDE SEQUENCE [LARGE SCALE GENOMIC DNA]</scope>
    <source>
        <strain evidence="7 8">KIGAM252</strain>
    </source>
</reference>
<dbReference type="InterPro" id="IPR001650">
    <property type="entry name" value="Helicase_C-like"/>
</dbReference>
<dbReference type="SUPFAM" id="SSF52540">
    <property type="entry name" value="P-loop containing nucleoside triphosphate hydrolases"/>
    <property type="match status" value="1"/>
</dbReference>
<evidence type="ECO:0000313" key="7">
    <source>
        <dbReference type="EMBL" id="MBS2967722.1"/>
    </source>
</evidence>
<gene>
    <name evidence="7" type="ORF">J9317_02900</name>
</gene>
<evidence type="ECO:0000256" key="2">
    <source>
        <dbReference type="ARBA" id="ARBA00022801"/>
    </source>
</evidence>
<evidence type="ECO:0000256" key="4">
    <source>
        <dbReference type="ARBA" id="ARBA00022840"/>
    </source>
</evidence>
<dbReference type="RefSeq" id="WP_211556381.1">
    <property type="nucleotide sequence ID" value="NZ_JAGVRK010000001.1"/>
</dbReference>
<dbReference type="CDD" id="cd00268">
    <property type="entry name" value="DEADc"/>
    <property type="match status" value="1"/>
</dbReference>
<dbReference type="SMART" id="SM00487">
    <property type="entry name" value="DEXDc"/>
    <property type="match status" value="1"/>
</dbReference>
<keyword evidence="3 7" id="KW-0347">Helicase</keyword>
<dbReference type="InterPro" id="IPR050547">
    <property type="entry name" value="DEAD_box_RNA_helicases"/>
</dbReference>
<feature type="domain" description="Helicase C-terminal" evidence="6">
    <location>
        <begin position="232"/>
        <end position="384"/>
    </location>
</feature>
<comment type="caution">
    <text evidence="7">The sequence shown here is derived from an EMBL/GenBank/DDBJ whole genome shotgun (WGS) entry which is preliminary data.</text>
</comment>
<dbReference type="InterPro" id="IPR027417">
    <property type="entry name" value="P-loop_NTPase"/>
</dbReference>
<keyword evidence="4" id="KW-0067">ATP-binding</keyword>
<dbReference type="PROSITE" id="PS51194">
    <property type="entry name" value="HELICASE_CTER"/>
    <property type="match status" value="1"/>
</dbReference>
<protein>
    <submittedName>
        <fullName evidence="7">DEAD/DEAH box helicase</fullName>
    </submittedName>
</protein>
<dbReference type="InterPro" id="IPR011545">
    <property type="entry name" value="DEAD/DEAH_box_helicase_dom"/>
</dbReference>
<keyword evidence="1" id="KW-0547">Nucleotide-binding</keyword>
<feature type="domain" description="Helicase ATP-binding" evidence="5">
    <location>
        <begin position="35"/>
        <end position="205"/>
    </location>
</feature>
<dbReference type="SMART" id="SM00490">
    <property type="entry name" value="HELICc"/>
    <property type="match status" value="1"/>
</dbReference>
<dbReference type="InterPro" id="IPR014001">
    <property type="entry name" value="Helicase_ATP-bd"/>
</dbReference>